<accession>A0ABX7VR52</accession>
<keyword evidence="7 8" id="KW-0472">Membrane</keyword>
<keyword evidence="10" id="KW-1185">Reference proteome</keyword>
<proteinExistence type="inferred from homology"/>
<dbReference type="InterPro" id="IPR000060">
    <property type="entry name" value="BCCT_transptr"/>
</dbReference>
<feature type="transmembrane region" description="Helical" evidence="8">
    <location>
        <begin position="314"/>
        <end position="331"/>
    </location>
</feature>
<comment type="subcellular location">
    <subcellularLocation>
        <location evidence="1">Cell membrane</location>
        <topology evidence="1">Multi-pass membrane protein</topology>
    </subcellularLocation>
</comment>
<organism evidence="9 10">
    <name type="scientific">Sediminibacillus dalangtanensis</name>
    <dbReference type="NCBI Taxonomy" id="2729421"/>
    <lineage>
        <taxon>Bacteria</taxon>
        <taxon>Bacillati</taxon>
        <taxon>Bacillota</taxon>
        <taxon>Bacilli</taxon>
        <taxon>Bacillales</taxon>
        <taxon>Bacillaceae</taxon>
        <taxon>Sediminibacillus</taxon>
    </lineage>
</organism>
<dbReference type="PANTHER" id="PTHR30047:SF7">
    <property type="entry name" value="HIGH-AFFINITY CHOLINE TRANSPORT PROTEIN"/>
    <property type="match status" value="1"/>
</dbReference>
<dbReference type="Proteomes" id="UP000665043">
    <property type="component" value="Chromosome"/>
</dbReference>
<dbReference type="InterPro" id="IPR018093">
    <property type="entry name" value="BCCT_CS"/>
</dbReference>
<dbReference type="Pfam" id="PF02028">
    <property type="entry name" value="BCCT"/>
    <property type="match status" value="1"/>
</dbReference>
<name>A0ABX7VR52_9BACI</name>
<dbReference type="RefSeq" id="WP_209368054.1">
    <property type="nucleotide sequence ID" value="NZ_CP046956.1"/>
</dbReference>
<evidence type="ECO:0000256" key="7">
    <source>
        <dbReference type="ARBA" id="ARBA00023136"/>
    </source>
</evidence>
<evidence type="ECO:0000256" key="5">
    <source>
        <dbReference type="ARBA" id="ARBA00022692"/>
    </source>
</evidence>
<keyword evidence="6 8" id="KW-1133">Transmembrane helix</keyword>
<feature type="transmembrane region" description="Helical" evidence="8">
    <location>
        <begin position="46"/>
        <end position="65"/>
    </location>
</feature>
<evidence type="ECO:0000256" key="1">
    <source>
        <dbReference type="ARBA" id="ARBA00004651"/>
    </source>
</evidence>
<keyword evidence="5 8" id="KW-0812">Transmembrane</keyword>
<feature type="transmembrane region" description="Helical" evidence="8">
    <location>
        <begin position="219"/>
        <end position="245"/>
    </location>
</feature>
<evidence type="ECO:0000256" key="2">
    <source>
        <dbReference type="ARBA" id="ARBA00005658"/>
    </source>
</evidence>
<evidence type="ECO:0000256" key="6">
    <source>
        <dbReference type="ARBA" id="ARBA00022989"/>
    </source>
</evidence>
<reference evidence="9 10" key="1">
    <citation type="submission" date="2019-12" db="EMBL/GenBank/DDBJ databases">
        <title>The whole genome sequencing of a strain isolated from a Mars analog, Dalangtan Playa.</title>
        <authorList>
            <person name="Huang T."/>
        </authorList>
    </citation>
    <scope>NUCLEOTIDE SEQUENCE [LARGE SCALE GENOMIC DNA]</scope>
    <source>
        <strain evidence="9 10">DP4-553-S</strain>
    </source>
</reference>
<protein>
    <submittedName>
        <fullName evidence="9">BCCT family transporter</fullName>
    </submittedName>
</protein>
<sequence>MWNKFTPVFKVSAGIMLVLVIFGVAWPDGLETATTNIQAFIANKFGWYYLIVVTLFVIVCLVLLISPVGRIKLGKPDDKPEFSRATWIAMLFSAGMGIGLVFWGTAEPISHYATSSPTGEIGTQQGIKDALRFTFFHWGIHAWAIYGIVALVLAYFNFRHDRSGLVSSTLQPLIGKTAEGNTGRVIDILAVIATVMGVATTLGFGAVQINGGLSYLFNIPVNIVIQVIIVVIVTVLFMFSAWTGLSKGIRYLSNANMVLAVILFGMIFVMGPTLFLLNIFTNTLGSYVQHLPGMSFRIAPLDPDIRQWINDWTIFYWAWWIAWSPFVGIFIARVSRGRTIREFVFTVLLVPSIIGFLWFATFGGTAISLEHEGIAKISELATEESLFGVFSNYPFGMVASIIAMILIGTFFITSADSGTFVLGMMTTGGSQNPGHFIKLTWGVLLSATALALLYTGGLQALQNTMIIAALPFSIIMLLMTASFVKSLYRESRELGIGRINQGKKNKNKKQG</sequence>
<feature type="transmembrane region" description="Helical" evidence="8">
    <location>
        <begin position="257"/>
        <end position="280"/>
    </location>
</feature>
<gene>
    <name evidence="9" type="ORF">ERJ70_06525</name>
</gene>
<feature type="transmembrane region" description="Helical" evidence="8">
    <location>
        <begin position="7"/>
        <end position="26"/>
    </location>
</feature>
<evidence type="ECO:0000313" key="9">
    <source>
        <dbReference type="EMBL" id="QTM98988.1"/>
    </source>
</evidence>
<keyword evidence="3" id="KW-0813">Transport</keyword>
<feature type="transmembrane region" description="Helical" evidence="8">
    <location>
        <begin position="85"/>
        <end position="106"/>
    </location>
</feature>
<feature type="transmembrane region" description="Helical" evidence="8">
    <location>
        <begin position="185"/>
        <end position="207"/>
    </location>
</feature>
<dbReference type="NCBIfam" id="TIGR00842">
    <property type="entry name" value="bcct"/>
    <property type="match status" value="1"/>
</dbReference>
<dbReference type="EMBL" id="CP046956">
    <property type="protein sequence ID" value="QTM98988.1"/>
    <property type="molecule type" value="Genomic_DNA"/>
</dbReference>
<feature type="transmembrane region" description="Helical" evidence="8">
    <location>
        <begin position="343"/>
        <end position="361"/>
    </location>
</feature>
<feature type="transmembrane region" description="Helical" evidence="8">
    <location>
        <begin position="466"/>
        <end position="488"/>
    </location>
</feature>
<dbReference type="PANTHER" id="PTHR30047">
    <property type="entry name" value="HIGH-AFFINITY CHOLINE TRANSPORT PROTEIN-RELATED"/>
    <property type="match status" value="1"/>
</dbReference>
<feature type="transmembrane region" description="Helical" evidence="8">
    <location>
        <begin position="138"/>
        <end position="158"/>
    </location>
</feature>
<feature type="transmembrane region" description="Helical" evidence="8">
    <location>
        <begin position="436"/>
        <end position="454"/>
    </location>
</feature>
<evidence type="ECO:0000256" key="4">
    <source>
        <dbReference type="ARBA" id="ARBA00022475"/>
    </source>
</evidence>
<dbReference type="PROSITE" id="PS01303">
    <property type="entry name" value="BCCT"/>
    <property type="match status" value="1"/>
</dbReference>
<evidence type="ECO:0000313" key="10">
    <source>
        <dbReference type="Proteomes" id="UP000665043"/>
    </source>
</evidence>
<feature type="transmembrane region" description="Helical" evidence="8">
    <location>
        <begin position="393"/>
        <end position="415"/>
    </location>
</feature>
<keyword evidence="4" id="KW-1003">Cell membrane</keyword>
<evidence type="ECO:0000256" key="8">
    <source>
        <dbReference type="SAM" id="Phobius"/>
    </source>
</evidence>
<evidence type="ECO:0000256" key="3">
    <source>
        <dbReference type="ARBA" id="ARBA00022448"/>
    </source>
</evidence>
<comment type="similarity">
    <text evidence="2">Belongs to the BCCT transporter (TC 2.A.15) family.</text>
</comment>